<evidence type="ECO:0000256" key="5">
    <source>
        <dbReference type="ARBA" id="ARBA00022777"/>
    </source>
</evidence>
<dbReference type="Gene3D" id="3.30.565.10">
    <property type="entry name" value="Histidine kinase-like ATPase, C-terminal domain"/>
    <property type="match status" value="1"/>
</dbReference>
<accession>A0AAE3M655</accession>
<dbReference type="SMART" id="SM00388">
    <property type="entry name" value="HisKA"/>
    <property type="match status" value="1"/>
</dbReference>
<dbReference type="InterPro" id="IPR005467">
    <property type="entry name" value="His_kinase_dom"/>
</dbReference>
<keyword evidence="5 9" id="KW-0418">Kinase</keyword>
<evidence type="ECO:0000256" key="3">
    <source>
        <dbReference type="ARBA" id="ARBA00022553"/>
    </source>
</evidence>
<dbReference type="InterPro" id="IPR036097">
    <property type="entry name" value="HisK_dim/P_sf"/>
</dbReference>
<evidence type="ECO:0000259" key="8">
    <source>
        <dbReference type="PROSITE" id="PS50109"/>
    </source>
</evidence>
<dbReference type="CDD" id="cd00075">
    <property type="entry name" value="HATPase"/>
    <property type="match status" value="1"/>
</dbReference>
<feature type="transmembrane region" description="Helical" evidence="7">
    <location>
        <begin position="141"/>
        <end position="161"/>
    </location>
</feature>
<evidence type="ECO:0000256" key="7">
    <source>
        <dbReference type="SAM" id="Phobius"/>
    </source>
</evidence>
<keyword evidence="10" id="KW-1185">Reference proteome</keyword>
<feature type="transmembrane region" description="Helical" evidence="7">
    <location>
        <begin position="66"/>
        <end position="87"/>
    </location>
</feature>
<name>A0AAE3M655_9BACT</name>
<feature type="transmembrane region" description="Helical" evidence="7">
    <location>
        <begin position="12"/>
        <end position="32"/>
    </location>
</feature>
<sequence length="440" mass="50355">MFHIGNAYQRIKVITTIVAAITIFLLEAYFLFTHESYLVRQIELASMIVVLVIMTLYGFKKINTETAFILIAYAAFINIAVTTPGDIANYDNAFVTDLIYQFILLSLIGFIGSKYHVIFAAVAINLYFLWCILYTNNDYLLKNYAANAVVIMIYSFTVFLIKGLIEKAIVAHDTMFKEITEQKEELETQTQHLIEANSIILEQKEQVERMNTTKDKLFSIIAHDIMEPINNIQGFSELLQVKELDITEEEHDIYVKKIFQSTINLSDMLDRILNWSKSQLDSFTFDPQKSELCSVYKSVLDYHSELLNNKNITYKATTCEHVCVWADVNMVEIIFRNLIVNAIKFSHQGGVIQINIKTQDNYVITEIVDNGMGMDEQTVKRLLNPYDYYTSKGTHKEKGHGLGIKLVMEMIEQNKGTFNIQSTEGVGSVISFGLPIYQES</sequence>
<dbReference type="RefSeq" id="WP_301191074.1">
    <property type="nucleotide sequence ID" value="NZ_JAPDPJ010000031.1"/>
</dbReference>
<evidence type="ECO:0000256" key="2">
    <source>
        <dbReference type="ARBA" id="ARBA00012438"/>
    </source>
</evidence>
<dbReference type="Pfam" id="PF00512">
    <property type="entry name" value="HisKA"/>
    <property type="match status" value="1"/>
</dbReference>
<dbReference type="EC" id="2.7.13.3" evidence="2"/>
<dbReference type="InterPro" id="IPR003594">
    <property type="entry name" value="HATPase_dom"/>
</dbReference>
<proteinExistence type="predicted"/>
<evidence type="ECO:0000256" key="1">
    <source>
        <dbReference type="ARBA" id="ARBA00000085"/>
    </source>
</evidence>
<dbReference type="GO" id="GO:0000155">
    <property type="term" value="F:phosphorelay sensor kinase activity"/>
    <property type="evidence" value="ECO:0007669"/>
    <property type="project" value="InterPro"/>
</dbReference>
<evidence type="ECO:0000256" key="6">
    <source>
        <dbReference type="ARBA" id="ARBA00023012"/>
    </source>
</evidence>
<keyword evidence="4" id="KW-0808">Transferase</keyword>
<feature type="transmembrane region" description="Helical" evidence="7">
    <location>
        <begin position="38"/>
        <end position="59"/>
    </location>
</feature>
<dbReference type="Gene3D" id="1.10.287.130">
    <property type="match status" value="1"/>
</dbReference>
<dbReference type="CDD" id="cd00082">
    <property type="entry name" value="HisKA"/>
    <property type="match status" value="1"/>
</dbReference>
<dbReference type="InterPro" id="IPR004358">
    <property type="entry name" value="Sig_transdc_His_kin-like_C"/>
</dbReference>
<dbReference type="Pfam" id="PF02518">
    <property type="entry name" value="HATPase_c"/>
    <property type="match status" value="1"/>
</dbReference>
<dbReference type="Proteomes" id="UP001209229">
    <property type="component" value="Unassembled WGS sequence"/>
</dbReference>
<dbReference type="AlphaFoldDB" id="A0AAE3M655"/>
<dbReference type="EMBL" id="JAPDPJ010000031">
    <property type="protein sequence ID" value="MCW3787509.1"/>
    <property type="molecule type" value="Genomic_DNA"/>
</dbReference>
<dbReference type="PRINTS" id="PR00344">
    <property type="entry name" value="BCTRLSENSOR"/>
</dbReference>
<keyword evidence="7" id="KW-0812">Transmembrane</keyword>
<evidence type="ECO:0000313" key="10">
    <source>
        <dbReference type="Proteomes" id="UP001209229"/>
    </source>
</evidence>
<dbReference type="PANTHER" id="PTHR43711">
    <property type="entry name" value="TWO-COMPONENT HISTIDINE KINASE"/>
    <property type="match status" value="1"/>
</dbReference>
<comment type="caution">
    <text evidence="9">The sequence shown here is derived from an EMBL/GenBank/DDBJ whole genome shotgun (WGS) entry which is preliminary data.</text>
</comment>
<evidence type="ECO:0000256" key="4">
    <source>
        <dbReference type="ARBA" id="ARBA00022679"/>
    </source>
</evidence>
<organism evidence="9 10">
    <name type="scientific">Plebeiibacterium sediminum</name>
    <dbReference type="NCBI Taxonomy" id="2992112"/>
    <lineage>
        <taxon>Bacteria</taxon>
        <taxon>Pseudomonadati</taxon>
        <taxon>Bacteroidota</taxon>
        <taxon>Bacteroidia</taxon>
        <taxon>Marinilabiliales</taxon>
        <taxon>Marinilabiliaceae</taxon>
        <taxon>Plebeiibacterium</taxon>
    </lineage>
</organism>
<comment type="catalytic activity">
    <reaction evidence="1">
        <text>ATP + protein L-histidine = ADP + protein N-phospho-L-histidine.</text>
        <dbReference type="EC" id="2.7.13.3"/>
    </reaction>
</comment>
<evidence type="ECO:0000313" key="9">
    <source>
        <dbReference type="EMBL" id="MCW3787509.1"/>
    </source>
</evidence>
<dbReference type="SUPFAM" id="SSF55874">
    <property type="entry name" value="ATPase domain of HSP90 chaperone/DNA topoisomerase II/histidine kinase"/>
    <property type="match status" value="1"/>
</dbReference>
<dbReference type="InterPro" id="IPR050736">
    <property type="entry name" value="Sensor_HK_Regulatory"/>
</dbReference>
<dbReference type="SUPFAM" id="SSF47384">
    <property type="entry name" value="Homodimeric domain of signal transducing histidine kinase"/>
    <property type="match status" value="1"/>
</dbReference>
<dbReference type="InterPro" id="IPR003661">
    <property type="entry name" value="HisK_dim/P_dom"/>
</dbReference>
<dbReference type="PROSITE" id="PS50109">
    <property type="entry name" value="HIS_KIN"/>
    <property type="match status" value="1"/>
</dbReference>
<dbReference type="SMART" id="SM00387">
    <property type="entry name" value="HATPase_c"/>
    <property type="match status" value="1"/>
</dbReference>
<keyword evidence="3" id="KW-0597">Phosphoprotein</keyword>
<protein>
    <recommendedName>
        <fullName evidence="2">histidine kinase</fullName>
        <ecNumber evidence="2">2.7.13.3</ecNumber>
    </recommendedName>
</protein>
<feature type="domain" description="Histidine kinase" evidence="8">
    <location>
        <begin position="220"/>
        <end position="438"/>
    </location>
</feature>
<feature type="transmembrane region" description="Helical" evidence="7">
    <location>
        <begin position="117"/>
        <end position="135"/>
    </location>
</feature>
<dbReference type="PANTHER" id="PTHR43711:SF26">
    <property type="entry name" value="SENSOR HISTIDINE KINASE RCSC"/>
    <property type="match status" value="1"/>
</dbReference>
<keyword evidence="7" id="KW-1133">Transmembrane helix</keyword>
<gene>
    <name evidence="9" type="ORF">OM075_13630</name>
</gene>
<keyword evidence="6" id="KW-0902">Two-component regulatory system</keyword>
<reference evidence="9" key="1">
    <citation type="submission" date="2022-10" db="EMBL/GenBank/DDBJ databases">
        <authorList>
            <person name="Yu W.X."/>
        </authorList>
    </citation>
    <scope>NUCLEOTIDE SEQUENCE</scope>
    <source>
        <strain evidence="9">AAT</strain>
    </source>
</reference>
<dbReference type="InterPro" id="IPR036890">
    <property type="entry name" value="HATPase_C_sf"/>
</dbReference>
<keyword evidence="7" id="KW-0472">Membrane</keyword>